<dbReference type="OrthoDB" id="10361332at2759"/>
<dbReference type="InParanoid" id="D2VXH4"/>
<dbReference type="VEuPathDB" id="AmoebaDB:NAEGRDRAFT_73748"/>
<dbReference type="Proteomes" id="UP000006671">
    <property type="component" value="Unassembled WGS sequence"/>
</dbReference>
<sequence length="361" mass="41383">MFGGERYIYFVDQNNDIVYFGHGEGDCCKLELSRLTGNNQLIAEKTVSLKLLKINFKKHHPDFIPNEYYRNVDSIYIVDVNGTRVLRIDSAENPEGHMYQLNIRIKEVMSGPLANQFLIINDRNELWELSKKETPVKIEIPNDTVIRCGGCWNGGFLIVDRENKIYAQDLGNHIRSGLGYSDYDSNLNHLSTFLEKKHTIDKVKGGYYHVILRTKENKIFCCGYDNMHQATFGLKEDSSDHNNLTECPLDLGEVIEIGGFSRGEYFLNSKNDVFCIGEMFADFPEKPFPKFPFVQKFNLDELSSLAGVGPLKFNDVLNSGWQCCFFHNSHKTMTKHSRTKEKLIESARNSKLVDVSIVFDD</sequence>
<dbReference type="RefSeq" id="XP_002671252.1">
    <property type="nucleotide sequence ID" value="XM_002671206.1"/>
</dbReference>
<dbReference type="KEGG" id="ngr:NAEGRDRAFT_73748"/>
<dbReference type="InterPro" id="IPR009091">
    <property type="entry name" value="RCC1/BLIP-II"/>
</dbReference>
<organism evidence="2">
    <name type="scientific">Naegleria gruberi</name>
    <name type="common">Amoeba</name>
    <dbReference type="NCBI Taxonomy" id="5762"/>
    <lineage>
        <taxon>Eukaryota</taxon>
        <taxon>Discoba</taxon>
        <taxon>Heterolobosea</taxon>
        <taxon>Tetramitia</taxon>
        <taxon>Eutetramitia</taxon>
        <taxon>Vahlkampfiidae</taxon>
        <taxon>Naegleria</taxon>
    </lineage>
</organism>
<gene>
    <name evidence="1" type="ORF">NAEGRDRAFT_73748</name>
</gene>
<evidence type="ECO:0000313" key="1">
    <source>
        <dbReference type="EMBL" id="EFC38508.1"/>
    </source>
</evidence>
<accession>D2VXH4</accession>
<evidence type="ECO:0000313" key="2">
    <source>
        <dbReference type="Proteomes" id="UP000006671"/>
    </source>
</evidence>
<dbReference type="EMBL" id="GG738907">
    <property type="protein sequence ID" value="EFC38508.1"/>
    <property type="molecule type" value="Genomic_DNA"/>
</dbReference>
<keyword evidence="2" id="KW-1185">Reference proteome</keyword>
<protein>
    <submittedName>
        <fullName evidence="1">Predicted protein</fullName>
    </submittedName>
</protein>
<name>D2VXH4_NAEGR</name>
<dbReference type="GeneID" id="8853914"/>
<proteinExistence type="predicted"/>
<reference evidence="1 2" key="1">
    <citation type="journal article" date="2010" name="Cell">
        <title>The genome of Naegleria gruberi illuminates early eukaryotic versatility.</title>
        <authorList>
            <person name="Fritz-Laylin L.K."/>
            <person name="Prochnik S.E."/>
            <person name="Ginger M.L."/>
            <person name="Dacks J.B."/>
            <person name="Carpenter M.L."/>
            <person name="Field M.C."/>
            <person name="Kuo A."/>
            <person name="Paredez A."/>
            <person name="Chapman J."/>
            <person name="Pham J."/>
            <person name="Shu S."/>
            <person name="Neupane R."/>
            <person name="Cipriano M."/>
            <person name="Mancuso J."/>
            <person name="Tu H."/>
            <person name="Salamov A."/>
            <person name="Lindquist E."/>
            <person name="Shapiro H."/>
            <person name="Lucas S."/>
            <person name="Grigoriev I.V."/>
            <person name="Cande W.Z."/>
            <person name="Fulton C."/>
            <person name="Rokhsar D.S."/>
            <person name="Dawson S.C."/>
        </authorList>
    </citation>
    <scope>NUCLEOTIDE SEQUENCE [LARGE SCALE GENOMIC DNA]</scope>
    <source>
        <strain evidence="1 2">NEG-M</strain>
    </source>
</reference>
<dbReference type="Gene3D" id="2.130.10.30">
    <property type="entry name" value="Regulator of chromosome condensation 1/beta-lactamase-inhibitor protein II"/>
    <property type="match status" value="1"/>
</dbReference>
<dbReference type="SUPFAM" id="SSF50985">
    <property type="entry name" value="RCC1/BLIP-II"/>
    <property type="match status" value="1"/>
</dbReference>
<dbReference type="OMA" id="NDRNELW"/>
<dbReference type="AlphaFoldDB" id="D2VXH4"/>